<name>A0A1F7RT48_9BACT</name>
<evidence type="ECO:0000256" key="8">
    <source>
        <dbReference type="RuleBase" id="RU361157"/>
    </source>
</evidence>
<keyword evidence="6 8" id="KW-1133">Transmembrane helix</keyword>
<dbReference type="Gene3D" id="3.40.1710.10">
    <property type="entry name" value="abc type-2 transporter like domain"/>
    <property type="match status" value="1"/>
</dbReference>
<dbReference type="Proteomes" id="UP000178435">
    <property type="component" value="Unassembled WGS sequence"/>
</dbReference>
<feature type="transmembrane region" description="Helical" evidence="8">
    <location>
        <begin position="21"/>
        <end position="40"/>
    </location>
</feature>
<organism evidence="10 11">
    <name type="scientific">Candidatus Schekmanbacteria bacterium RBG_16_38_11</name>
    <dbReference type="NCBI Taxonomy" id="1817880"/>
    <lineage>
        <taxon>Bacteria</taxon>
        <taxon>Candidatus Schekmaniibacteriota</taxon>
    </lineage>
</organism>
<dbReference type="InterPro" id="IPR047817">
    <property type="entry name" value="ABC2_TM_bact-type"/>
</dbReference>
<comment type="caution">
    <text evidence="10">The sequence shown here is derived from an EMBL/GenBank/DDBJ whole genome shotgun (WGS) entry which is preliminary data.</text>
</comment>
<dbReference type="InterPro" id="IPR013525">
    <property type="entry name" value="ABC2_TM"/>
</dbReference>
<evidence type="ECO:0000313" key="10">
    <source>
        <dbReference type="EMBL" id="OGL44736.1"/>
    </source>
</evidence>
<feature type="domain" description="ABC transmembrane type-2" evidence="9">
    <location>
        <begin position="141"/>
        <end position="375"/>
    </location>
</feature>
<dbReference type="PANTHER" id="PTHR30294:SF29">
    <property type="entry name" value="MULTIDRUG ABC TRANSPORTER PERMEASE YBHS-RELATED"/>
    <property type="match status" value="1"/>
</dbReference>
<dbReference type="PROSITE" id="PS51012">
    <property type="entry name" value="ABC_TM2"/>
    <property type="match status" value="1"/>
</dbReference>
<evidence type="ECO:0000256" key="1">
    <source>
        <dbReference type="ARBA" id="ARBA00004651"/>
    </source>
</evidence>
<evidence type="ECO:0000256" key="3">
    <source>
        <dbReference type="ARBA" id="ARBA00022448"/>
    </source>
</evidence>
<dbReference type="PRINTS" id="PR00164">
    <property type="entry name" value="ABC2TRNSPORT"/>
</dbReference>
<feature type="transmembrane region" description="Helical" evidence="8">
    <location>
        <begin position="231"/>
        <end position="255"/>
    </location>
</feature>
<evidence type="ECO:0000256" key="4">
    <source>
        <dbReference type="ARBA" id="ARBA00022475"/>
    </source>
</evidence>
<dbReference type="EMBL" id="MGDF01000129">
    <property type="protein sequence ID" value="OGL44736.1"/>
    <property type="molecule type" value="Genomic_DNA"/>
</dbReference>
<dbReference type="InterPro" id="IPR000412">
    <property type="entry name" value="ABC_2_transport"/>
</dbReference>
<feature type="transmembrane region" description="Helical" evidence="8">
    <location>
        <begin position="182"/>
        <end position="205"/>
    </location>
</feature>
<evidence type="ECO:0000259" key="9">
    <source>
        <dbReference type="PROSITE" id="PS51012"/>
    </source>
</evidence>
<evidence type="ECO:0000256" key="2">
    <source>
        <dbReference type="ARBA" id="ARBA00007783"/>
    </source>
</evidence>
<evidence type="ECO:0000256" key="7">
    <source>
        <dbReference type="ARBA" id="ARBA00023136"/>
    </source>
</evidence>
<keyword evidence="3 8" id="KW-0813">Transport</keyword>
<dbReference type="InterPro" id="IPR051449">
    <property type="entry name" value="ABC-2_transporter_component"/>
</dbReference>
<comment type="subcellular location">
    <subcellularLocation>
        <location evidence="1 8">Cell membrane</location>
        <topology evidence="1 8">Multi-pass membrane protein</topology>
    </subcellularLocation>
</comment>
<evidence type="ECO:0000256" key="5">
    <source>
        <dbReference type="ARBA" id="ARBA00022692"/>
    </source>
</evidence>
<dbReference type="Pfam" id="PF12698">
    <property type="entry name" value="ABC2_membrane_3"/>
    <property type="match status" value="1"/>
</dbReference>
<accession>A0A1F7RT48</accession>
<keyword evidence="4 8" id="KW-1003">Cell membrane</keyword>
<feature type="transmembrane region" description="Helical" evidence="8">
    <location>
        <begin position="261"/>
        <end position="282"/>
    </location>
</feature>
<gene>
    <name evidence="10" type="ORF">A2149_07750</name>
</gene>
<evidence type="ECO:0000256" key="6">
    <source>
        <dbReference type="ARBA" id="ARBA00022989"/>
    </source>
</evidence>
<keyword evidence="5 8" id="KW-0812">Transmembrane</keyword>
<reference evidence="10 11" key="1">
    <citation type="journal article" date="2016" name="Nat. Commun.">
        <title>Thousands of microbial genomes shed light on interconnected biogeochemical processes in an aquifer system.</title>
        <authorList>
            <person name="Anantharaman K."/>
            <person name="Brown C.T."/>
            <person name="Hug L.A."/>
            <person name="Sharon I."/>
            <person name="Castelle C.J."/>
            <person name="Probst A.J."/>
            <person name="Thomas B.C."/>
            <person name="Singh A."/>
            <person name="Wilkins M.J."/>
            <person name="Karaoz U."/>
            <person name="Brodie E.L."/>
            <person name="Williams K.H."/>
            <person name="Hubbard S.S."/>
            <person name="Banfield J.F."/>
        </authorList>
    </citation>
    <scope>NUCLEOTIDE SEQUENCE [LARGE SCALE GENOMIC DNA]</scope>
</reference>
<dbReference type="GO" id="GO:0043190">
    <property type="term" value="C:ATP-binding cassette (ABC) transporter complex"/>
    <property type="evidence" value="ECO:0007669"/>
    <property type="project" value="InterPro"/>
</dbReference>
<feature type="transmembrane region" description="Helical" evidence="8">
    <location>
        <begin position="354"/>
        <end position="372"/>
    </location>
</feature>
<comment type="similarity">
    <text evidence="2 8">Belongs to the ABC-2 integral membrane protein family.</text>
</comment>
<feature type="transmembrane region" description="Helical" evidence="8">
    <location>
        <begin position="294"/>
        <end position="314"/>
    </location>
</feature>
<dbReference type="GO" id="GO:0140359">
    <property type="term" value="F:ABC-type transporter activity"/>
    <property type="evidence" value="ECO:0007669"/>
    <property type="project" value="InterPro"/>
</dbReference>
<protein>
    <recommendedName>
        <fullName evidence="8">Transport permease protein</fullName>
    </recommendedName>
</protein>
<keyword evidence="7 8" id="KW-0472">Membrane</keyword>
<dbReference type="PANTHER" id="PTHR30294">
    <property type="entry name" value="MEMBRANE COMPONENT OF ABC TRANSPORTER YHHJ-RELATED"/>
    <property type="match status" value="1"/>
</dbReference>
<dbReference type="AlphaFoldDB" id="A0A1F7RT48"/>
<evidence type="ECO:0000313" key="11">
    <source>
        <dbReference type="Proteomes" id="UP000178435"/>
    </source>
</evidence>
<sequence length="377" mass="42784">MKNILAVFIKEIIHIRRDLRTLYIAFIYPILVLVLFGFALKLDLNYIPLAVGDFDNSSRSRELISRFVNSRYFTSYYYISDIKEIDSLINKGKVWAGLIIPADFSRKILKQEPCTVELVIDASDNNVANQVIGFSQAIIQQYSADELVSSLNLQGMIAKGQGLPLKLEPRVWYNPELRSTNYFVPSLIAVIMMMITTVLTSLTIAKEFEIGTIESLLVSPLRKYQILLGKMLPYIMISLANWVLILMLGIFYFNIPFKGSLFQFFLASLIFLFLALNLGLLISTIAKSQQTAWMLSLLGTMLPSFLLSGFIFPIENMPVLLQLITYLVPVRYFLVIIRGMFLKGIGVSELYREILVLVFMGIALFTATILKFKKSLG</sequence>
<feature type="transmembrane region" description="Helical" evidence="8">
    <location>
        <begin position="320"/>
        <end position="342"/>
    </location>
</feature>
<proteinExistence type="inferred from homology"/>